<dbReference type="AlphaFoldDB" id="A0A443J5U3"/>
<accession>A0A443J5U3</accession>
<dbReference type="OrthoDB" id="4943146at2"/>
<evidence type="ECO:0000313" key="2">
    <source>
        <dbReference type="Proteomes" id="UP000285970"/>
    </source>
</evidence>
<gene>
    <name evidence="1" type="ORF">D8Y23_14810</name>
</gene>
<reference evidence="1 2" key="1">
    <citation type="journal article" date="2018" name="Front. Microbiol.">
        <title>Novel Insights Into Bacterial Dimethylsulfoniopropionate Catabolism in the East China Sea.</title>
        <authorList>
            <person name="Liu J."/>
            <person name="Liu J."/>
            <person name="Zhang S.H."/>
            <person name="Liang J."/>
            <person name="Lin H."/>
            <person name="Song D."/>
            <person name="Yang G.P."/>
            <person name="Todd J.D."/>
            <person name="Zhang X.H."/>
        </authorList>
    </citation>
    <scope>NUCLEOTIDE SEQUENCE [LARGE SCALE GENOMIC DNA]</scope>
    <source>
        <strain evidence="1 2">ZYFD042</strain>
    </source>
</reference>
<name>A0A443J5U3_9MICO</name>
<sequence length="107" mass="11769">MGTSKRYASAVDRRMDTRILERIAAEAGPLQSLSSAELRLDVEPVTIDPRPKPAKAWVRFGATPALVDAEVCRWTADACAIRFRVGETEMKAWVWASAVTPASPGRR</sequence>
<protein>
    <submittedName>
        <fullName evidence="1">Uncharacterized protein</fullName>
    </submittedName>
</protein>
<dbReference type="RefSeq" id="WP_108320579.1">
    <property type="nucleotide sequence ID" value="NZ_RBZY01000073.1"/>
</dbReference>
<dbReference type="EMBL" id="RBZY01000073">
    <property type="protein sequence ID" value="RWR15940.1"/>
    <property type="molecule type" value="Genomic_DNA"/>
</dbReference>
<organism evidence="1 2">
    <name type="scientific">Microbacterium enclense</name>
    <dbReference type="NCBI Taxonomy" id="993073"/>
    <lineage>
        <taxon>Bacteria</taxon>
        <taxon>Bacillati</taxon>
        <taxon>Actinomycetota</taxon>
        <taxon>Actinomycetes</taxon>
        <taxon>Micrococcales</taxon>
        <taxon>Microbacteriaceae</taxon>
        <taxon>Microbacterium</taxon>
    </lineage>
</organism>
<evidence type="ECO:0000313" key="1">
    <source>
        <dbReference type="EMBL" id="RWR15940.1"/>
    </source>
</evidence>
<proteinExistence type="predicted"/>
<dbReference type="Proteomes" id="UP000285970">
    <property type="component" value="Unassembled WGS sequence"/>
</dbReference>
<comment type="caution">
    <text evidence="1">The sequence shown here is derived from an EMBL/GenBank/DDBJ whole genome shotgun (WGS) entry which is preliminary data.</text>
</comment>